<evidence type="ECO:0000259" key="8">
    <source>
        <dbReference type="PROSITE" id="PS50928"/>
    </source>
</evidence>
<evidence type="ECO:0000256" key="1">
    <source>
        <dbReference type="ARBA" id="ARBA00004651"/>
    </source>
</evidence>
<dbReference type="RefSeq" id="WP_129183168.1">
    <property type="nucleotide sequence ID" value="NZ_JAGIOG010000001.1"/>
</dbReference>
<dbReference type="PANTHER" id="PTHR43005:SF1">
    <property type="entry name" value="SPERMIDINE_PUTRESCINE TRANSPORT SYSTEM PERMEASE PROTEIN"/>
    <property type="match status" value="1"/>
</dbReference>
<comment type="subcellular location">
    <subcellularLocation>
        <location evidence="1">Cell membrane</location>
        <topology evidence="1">Multi-pass membrane protein</topology>
    </subcellularLocation>
</comment>
<evidence type="ECO:0000313" key="10">
    <source>
        <dbReference type="Proteomes" id="UP001515100"/>
    </source>
</evidence>
<feature type="transmembrane region" description="Helical" evidence="7">
    <location>
        <begin position="244"/>
        <end position="267"/>
    </location>
</feature>
<evidence type="ECO:0000256" key="7">
    <source>
        <dbReference type="SAM" id="Phobius"/>
    </source>
</evidence>
<dbReference type="GO" id="GO:0005886">
    <property type="term" value="C:plasma membrane"/>
    <property type="evidence" value="ECO:0007669"/>
    <property type="project" value="UniProtKB-SubCell"/>
</dbReference>
<dbReference type="SUPFAM" id="SSF161098">
    <property type="entry name" value="MetI-like"/>
    <property type="match status" value="1"/>
</dbReference>
<dbReference type="EMBL" id="SDPP02000002">
    <property type="protein sequence ID" value="KAA1378185.1"/>
    <property type="molecule type" value="Genomic_DNA"/>
</dbReference>
<feature type="transmembrane region" description="Helical" evidence="7">
    <location>
        <begin position="58"/>
        <end position="87"/>
    </location>
</feature>
<evidence type="ECO:0000256" key="2">
    <source>
        <dbReference type="ARBA" id="ARBA00022448"/>
    </source>
</evidence>
<keyword evidence="10" id="KW-1185">Reference proteome</keyword>
<evidence type="ECO:0000256" key="6">
    <source>
        <dbReference type="ARBA" id="ARBA00023136"/>
    </source>
</evidence>
<dbReference type="InterPro" id="IPR035906">
    <property type="entry name" value="MetI-like_sf"/>
</dbReference>
<dbReference type="Gene3D" id="1.10.3720.10">
    <property type="entry name" value="MetI-like"/>
    <property type="match status" value="1"/>
</dbReference>
<dbReference type="Proteomes" id="UP001515100">
    <property type="component" value="Unassembled WGS sequence"/>
</dbReference>
<feature type="domain" description="ABC transmembrane type-1" evidence="8">
    <location>
        <begin position="62"/>
        <end position="263"/>
    </location>
</feature>
<keyword evidence="4 7" id="KW-0812">Transmembrane</keyword>
<keyword evidence="5 7" id="KW-1133">Transmembrane helix</keyword>
<evidence type="ECO:0000313" key="9">
    <source>
        <dbReference type="EMBL" id="KAA1378185.1"/>
    </source>
</evidence>
<feature type="transmembrane region" description="Helical" evidence="7">
    <location>
        <begin position="99"/>
        <end position="117"/>
    </location>
</feature>
<sequence length="273" mass="29010">MRGWRWSAPAVAVLLLVTAVPLGRALWTSLSRSNLTSPDDRRFVGVDNYVDIVSSRTWWLAVAATLVIVVLVVALQLVLGMAFAVALRRLGAAWPVTRVLVLLPFGMLAIVSAVMWRDAVTTGFAASWFRLDDTGPLGALVAVSLGEVWRGTGITAVILLAGLLRVQSSLLASAVADGATGLQRLTRVILPAMGPAVAVAVTYRALDAFRMLEGPLVVDQPGADVRTAPFVVWDTTFSSFETGLGAAMSIVLLLLAALLAAFLVPVLRVRRVV</sequence>
<keyword evidence="6 7" id="KW-0472">Membrane</keyword>
<gene>
    <name evidence="9" type="ORF">ESP62_007330</name>
</gene>
<reference evidence="9" key="1">
    <citation type="submission" date="2019-09" db="EMBL/GenBank/DDBJ databases">
        <authorList>
            <person name="Li J."/>
        </authorList>
    </citation>
    <scope>NUCLEOTIDE SEQUENCE [LARGE SCALE GENOMIC DNA]</scope>
    <source>
        <strain evidence="9">NRBC 14897</strain>
    </source>
</reference>
<evidence type="ECO:0000256" key="4">
    <source>
        <dbReference type="ARBA" id="ARBA00022692"/>
    </source>
</evidence>
<dbReference type="InterPro" id="IPR000515">
    <property type="entry name" value="MetI-like"/>
</dbReference>
<comment type="caution">
    <text evidence="9">The sequence shown here is derived from an EMBL/GenBank/DDBJ whole genome shotgun (WGS) entry which is preliminary data.</text>
</comment>
<dbReference type="PROSITE" id="PS50928">
    <property type="entry name" value="ABC_TM1"/>
    <property type="match status" value="1"/>
</dbReference>
<evidence type="ECO:0000256" key="5">
    <source>
        <dbReference type="ARBA" id="ARBA00022989"/>
    </source>
</evidence>
<dbReference type="AlphaFoldDB" id="A0A641APL2"/>
<accession>A0A641APL2</accession>
<proteinExistence type="predicted"/>
<keyword evidence="2" id="KW-0813">Transport</keyword>
<dbReference type="PANTHER" id="PTHR43005">
    <property type="entry name" value="BLR7065 PROTEIN"/>
    <property type="match status" value="1"/>
</dbReference>
<feature type="transmembrane region" description="Helical" evidence="7">
    <location>
        <begin position="185"/>
        <end position="206"/>
    </location>
</feature>
<dbReference type="GO" id="GO:0055085">
    <property type="term" value="P:transmembrane transport"/>
    <property type="evidence" value="ECO:0007669"/>
    <property type="project" value="InterPro"/>
</dbReference>
<feature type="transmembrane region" description="Helical" evidence="7">
    <location>
        <begin position="137"/>
        <end position="164"/>
    </location>
</feature>
<evidence type="ECO:0000256" key="3">
    <source>
        <dbReference type="ARBA" id="ARBA00022475"/>
    </source>
</evidence>
<organism evidence="9 10">
    <name type="scientific">Aeromicrobium fastidiosum</name>
    <dbReference type="NCBI Taxonomy" id="52699"/>
    <lineage>
        <taxon>Bacteria</taxon>
        <taxon>Bacillati</taxon>
        <taxon>Actinomycetota</taxon>
        <taxon>Actinomycetes</taxon>
        <taxon>Propionibacteriales</taxon>
        <taxon>Nocardioidaceae</taxon>
        <taxon>Aeromicrobium</taxon>
    </lineage>
</organism>
<name>A0A641APL2_9ACTN</name>
<keyword evidence="3" id="KW-1003">Cell membrane</keyword>
<dbReference type="OrthoDB" id="3744835at2"/>
<protein>
    <submittedName>
        <fullName evidence="9">Sugar ABC transporter permease</fullName>
    </submittedName>
</protein>